<dbReference type="Proteomes" id="UP000287651">
    <property type="component" value="Unassembled WGS sequence"/>
</dbReference>
<comment type="similarity">
    <text evidence="1">Belongs to the inositol polyphosphate 5-phosphatase family.</text>
</comment>
<dbReference type="PANTHER" id="PTHR45666">
    <property type="entry name" value="TYPE IV INOSITOL POLYPHOSPHATE 5-PHOSPHATASE 9"/>
    <property type="match status" value="1"/>
</dbReference>
<dbReference type="InterPro" id="IPR036691">
    <property type="entry name" value="Endo/exonu/phosph_ase_sf"/>
</dbReference>
<dbReference type="EMBL" id="AMZH03020588">
    <property type="protein sequence ID" value="RRT39032.1"/>
    <property type="molecule type" value="Genomic_DNA"/>
</dbReference>
<name>A0A426XHV3_ENSVE</name>
<evidence type="ECO:0000259" key="3">
    <source>
        <dbReference type="Pfam" id="PF22669"/>
    </source>
</evidence>
<feature type="domain" description="Inositol polyphosphate-related phosphatase" evidence="3">
    <location>
        <begin position="18"/>
        <end position="54"/>
    </location>
</feature>
<dbReference type="GO" id="GO:0034485">
    <property type="term" value="F:phosphatidylinositol-3,4,5-trisphosphate 5-phosphatase activity"/>
    <property type="evidence" value="ECO:0007669"/>
    <property type="project" value="TreeGrafter"/>
</dbReference>
<dbReference type="GO" id="GO:0046856">
    <property type="term" value="P:phosphatidylinositol dephosphorylation"/>
    <property type="evidence" value="ECO:0007669"/>
    <property type="project" value="InterPro"/>
</dbReference>
<dbReference type="AlphaFoldDB" id="A0A426XHV3"/>
<evidence type="ECO:0000256" key="2">
    <source>
        <dbReference type="ARBA" id="ARBA00022801"/>
    </source>
</evidence>
<proteinExistence type="inferred from homology"/>
<evidence type="ECO:0000256" key="1">
    <source>
        <dbReference type="ARBA" id="ARBA00010768"/>
    </source>
</evidence>
<reference evidence="4 5" key="1">
    <citation type="journal article" date="2014" name="Agronomy (Basel)">
        <title>A Draft Genome Sequence for Ensete ventricosum, the Drought-Tolerant Tree Against Hunger.</title>
        <authorList>
            <person name="Harrison J."/>
            <person name="Moore K.A."/>
            <person name="Paszkiewicz K."/>
            <person name="Jones T."/>
            <person name="Grant M."/>
            <person name="Ambacheew D."/>
            <person name="Muzemil S."/>
            <person name="Studholme D.J."/>
        </authorList>
    </citation>
    <scope>NUCLEOTIDE SEQUENCE [LARGE SCALE GENOMIC DNA]</scope>
</reference>
<accession>A0A426XHV3</accession>
<dbReference type="Pfam" id="PF22669">
    <property type="entry name" value="Exo_endo_phos2"/>
    <property type="match status" value="1"/>
</dbReference>
<evidence type="ECO:0000313" key="5">
    <source>
        <dbReference type="Proteomes" id="UP000287651"/>
    </source>
</evidence>
<dbReference type="InterPro" id="IPR000300">
    <property type="entry name" value="IPPc"/>
</dbReference>
<dbReference type="PANTHER" id="PTHR45666:SF5">
    <property type="entry name" value="TYPE IV INOSITOL POLYPHOSPHATE 5-PHOSPHATASE 3"/>
    <property type="match status" value="1"/>
</dbReference>
<dbReference type="InterPro" id="IPR045849">
    <property type="entry name" value="IP5P_plant"/>
</dbReference>
<evidence type="ECO:0000313" key="4">
    <source>
        <dbReference type="EMBL" id="RRT39032.1"/>
    </source>
</evidence>
<sequence length="72" mass="8442">MVNKCSTLCIVRYPIPWQLKRELKKGRAFDGWSEGAMDFPPTYRYELNSTNYGGHERPQGRKEKSCLVYLNL</sequence>
<comment type="caution">
    <text evidence="4">The sequence shown here is derived from an EMBL/GenBank/DDBJ whole genome shotgun (WGS) entry which is preliminary data.</text>
</comment>
<keyword evidence="2" id="KW-0378">Hydrolase</keyword>
<organism evidence="4 5">
    <name type="scientific">Ensete ventricosum</name>
    <name type="common">Abyssinian banana</name>
    <name type="synonym">Musa ensete</name>
    <dbReference type="NCBI Taxonomy" id="4639"/>
    <lineage>
        <taxon>Eukaryota</taxon>
        <taxon>Viridiplantae</taxon>
        <taxon>Streptophyta</taxon>
        <taxon>Embryophyta</taxon>
        <taxon>Tracheophyta</taxon>
        <taxon>Spermatophyta</taxon>
        <taxon>Magnoliopsida</taxon>
        <taxon>Liliopsida</taxon>
        <taxon>Zingiberales</taxon>
        <taxon>Musaceae</taxon>
        <taxon>Ensete</taxon>
    </lineage>
</organism>
<dbReference type="GO" id="GO:0004439">
    <property type="term" value="F:phosphatidylinositol-4,5-bisphosphate 5-phosphatase activity"/>
    <property type="evidence" value="ECO:0007669"/>
    <property type="project" value="TreeGrafter"/>
</dbReference>
<gene>
    <name evidence="4" type="ORF">B296_00042831</name>
</gene>
<dbReference type="GO" id="GO:0004445">
    <property type="term" value="F:inositol-polyphosphate 5-phosphatase activity"/>
    <property type="evidence" value="ECO:0007669"/>
    <property type="project" value="InterPro"/>
</dbReference>
<dbReference type="Gene3D" id="3.60.10.10">
    <property type="entry name" value="Endonuclease/exonuclease/phosphatase"/>
    <property type="match status" value="1"/>
</dbReference>
<protein>
    <recommendedName>
        <fullName evidence="3">Inositol polyphosphate-related phosphatase domain-containing protein</fullName>
    </recommendedName>
</protein>